<feature type="region of interest" description="Disordered" evidence="1">
    <location>
        <begin position="1"/>
        <end position="68"/>
    </location>
</feature>
<evidence type="ECO:0000256" key="1">
    <source>
        <dbReference type="SAM" id="MobiDB-lite"/>
    </source>
</evidence>
<feature type="compositionally biased region" description="Polar residues" evidence="1">
    <location>
        <begin position="1"/>
        <end position="13"/>
    </location>
</feature>
<dbReference type="Proteomes" id="UP000887574">
    <property type="component" value="Unplaced"/>
</dbReference>
<evidence type="ECO:0000313" key="3">
    <source>
        <dbReference type="WBParaSite" id="jg24438"/>
    </source>
</evidence>
<keyword evidence="2" id="KW-1185">Reference proteome</keyword>
<dbReference type="AlphaFoldDB" id="A0A915DWK5"/>
<name>A0A915DWK5_9BILA</name>
<reference evidence="3" key="1">
    <citation type="submission" date="2022-11" db="UniProtKB">
        <authorList>
            <consortium name="WormBaseParasite"/>
        </authorList>
    </citation>
    <scope>IDENTIFICATION</scope>
</reference>
<accession>A0A915DWK5</accession>
<evidence type="ECO:0000313" key="2">
    <source>
        <dbReference type="Proteomes" id="UP000887574"/>
    </source>
</evidence>
<sequence length="349" mass="39561">MEPDQESTYSNMEYETEEDQESRDNSQTGDIADQEYHQEEDQDDPDQPGPSRIQHTSKYKTSPDFDQKKSVFVGKKEAVEPKFAKPDSLSEILDDELLKARMGLGTDAILKDLLTKLETERVNKEPTSGKQFKEDGLTLKKFSQLAIYKIAGLSDENSKIVDPSMMAQKLRDCFANDADGEALPAFTLIGKNLSHLLRKAPDHAYVRPCLAFNQTQNVRVKKERIKKEKAATQTQVIRGKTTKQVHEASKDENSITKELDNVRRQLKAAWKQAASNQIGYYPFVLHPQALVNRETNMPTIVKLSSAERAQRDNVDRSTWDTTQVLAKITHSIWQGLVKRLGVAKPMIVR</sequence>
<protein>
    <submittedName>
        <fullName evidence="3">Uncharacterized protein</fullName>
    </submittedName>
</protein>
<proteinExistence type="predicted"/>
<organism evidence="2 3">
    <name type="scientific">Ditylenchus dipsaci</name>
    <dbReference type="NCBI Taxonomy" id="166011"/>
    <lineage>
        <taxon>Eukaryota</taxon>
        <taxon>Metazoa</taxon>
        <taxon>Ecdysozoa</taxon>
        <taxon>Nematoda</taxon>
        <taxon>Chromadorea</taxon>
        <taxon>Rhabditida</taxon>
        <taxon>Tylenchina</taxon>
        <taxon>Tylenchomorpha</taxon>
        <taxon>Sphaerularioidea</taxon>
        <taxon>Anguinidae</taxon>
        <taxon>Anguininae</taxon>
        <taxon>Ditylenchus</taxon>
    </lineage>
</organism>
<dbReference type="WBParaSite" id="jg24438">
    <property type="protein sequence ID" value="jg24438"/>
    <property type="gene ID" value="jg24438"/>
</dbReference>